<comment type="subcellular location">
    <subcellularLocation>
        <location evidence="1">Cell membrane</location>
        <topology evidence="1">Multi-pass membrane protein</topology>
    </subcellularLocation>
</comment>
<evidence type="ECO:0000256" key="5">
    <source>
        <dbReference type="ARBA" id="ARBA00023136"/>
    </source>
</evidence>
<dbReference type="RefSeq" id="WP_136597441.1">
    <property type="nucleotide sequence ID" value="NZ_STGV01000001.1"/>
</dbReference>
<dbReference type="GO" id="GO:0004713">
    <property type="term" value="F:protein tyrosine kinase activity"/>
    <property type="evidence" value="ECO:0007669"/>
    <property type="project" value="TreeGrafter"/>
</dbReference>
<reference evidence="10 11" key="1">
    <citation type="submission" date="2019-04" db="EMBL/GenBank/DDBJ databases">
        <title>Genome sequence of strain shin9-1.</title>
        <authorList>
            <person name="Gao J."/>
            <person name="Sun J."/>
        </authorList>
    </citation>
    <scope>NUCLEOTIDE SEQUENCE [LARGE SCALE GENOMIC DNA]</scope>
    <source>
        <strain evidence="11">shin9-1</strain>
    </source>
</reference>
<evidence type="ECO:0000256" key="4">
    <source>
        <dbReference type="ARBA" id="ARBA00022989"/>
    </source>
</evidence>
<evidence type="ECO:0000256" key="2">
    <source>
        <dbReference type="ARBA" id="ARBA00022475"/>
    </source>
</evidence>
<name>A0A4S8P7V2_9HYPH</name>
<evidence type="ECO:0000313" key="10">
    <source>
        <dbReference type="EMBL" id="THV25605.1"/>
    </source>
</evidence>
<dbReference type="InterPro" id="IPR050445">
    <property type="entry name" value="Bact_polysacc_biosynth/exp"/>
</dbReference>
<keyword evidence="2" id="KW-1003">Cell membrane</keyword>
<feature type="domain" description="Polysaccharide chain length determinant N-terminal" evidence="9">
    <location>
        <begin position="12"/>
        <end position="105"/>
    </location>
</feature>
<evidence type="ECO:0000256" key="3">
    <source>
        <dbReference type="ARBA" id="ARBA00022692"/>
    </source>
</evidence>
<feature type="region of interest" description="Disordered" evidence="7">
    <location>
        <begin position="471"/>
        <end position="496"/>
    </location>
</feature>
<keyword evidence="4 8" id="KW-1133">Transmembrane helix</keyword>
<dbReference type="InterPro" id="IPR027417">
    <property type="entry name" value="P-loop_NTPase"/>
</dbReference>
<dbReference type="Proteomes" id="UP000308828">
    <property type="component" value="Unassembled WGS sequence"/>
</dbReference>
<evidence type="ECO:0000313" key="11">
    <source>
        <dbReference type="Proteomes" id="UP000308828"/>
    </source>
</evidence>
<dbReference type="Pfam" id="PF02706">
    <property type="entry name" value="Wzz"/>
    <property type="match status" value="1"/>
</dbReference>
<keyword evidence="3 8" id="KW-0812">Transmembrane</keyword>
<gene>
    <name evidence="10" type="ORF">FAA97_05305</name>
</gene>
<dbReference type="GO" id="GO:0005886">
    <property type="term" value="C:plasma membrane"/>
    <property type="evidence" value="ECO:0007669"/>
    <property type="project" value="UniProtKB-SubCell"/>
</dbReference>
<proteinExistence type="predicted"/>
<comment type="caution">
    <text evidence="10">The sequence shown here is derived from an EMBL/GenBank/DDBJ whole genome shotgun (WGS) entry which is preliminary data.</text>
</comment>
<keyword evidence="6" id="KW-0175">Coiled coil</keyword>
<evidence type="ECO:0000259" key="9">
    <source>
        <dbReference type="Pfam" id="PF02706"/>
    </source>
</evidence>
<protein>
    <submittedName>
        <fullName evidence="10">Chain-length determining protein</fullName>
    </submittedName>
</protein>
<dbReference type="Gene3D" id="3.40.50.300">
    <property type="entry name" value="P-loop containing nucleotide triphosphate hydrolases"/>
    <property type="match status" value="1"/>
</dbReference>
<keyword evidence="11" id="KW-1185">Reference proteome</keyword>
<keyword evidence="5 8" id="KW-0472">Membrane</keyword>
<evidence type="ECO:0000256" key="8">
    <source>
        <dbReference type="SAM" id="Phobius"/>
    </source>
</evidence>
<evidence type="ECO:0000256" key="6">
    <source>
        <dbReference type="SAM" id="Coils"/>
    </source>
</evidence>
<dbReference type="PANTHER" id="PTHR32309">
    <property type="entry name" value="TYROSINE-PROTEIN KINASE"/>
    <property type="match status" value="1"/>
</dbReference>
<feature type="transmembrane region" description="Helical" evidence="8">
    <location>
        <begin position="434"/>
        <end position="456"/>
    </location>
</feature>
<dbReference type="SUPFAM" id="SSF52540">
    <property type="entry name" value="P-loop containing nucleoside triphosphate hydrolases"/>
    <property type="match status" value="1"/>
</dbReference>
<dbReference type="EMBL" id="STGV01000001">
    <property type="protein sequence ID" value="THV25605.1"/>
    <property type="molecule type" value="Genomic_DNA"/>
</dbReference>
<organism evidence="10 11">
    <name type="scientific">Peteryoungia ipomoeae</name>
    <dbReference type="NCBI Taxonomy" id="1210932"/>
    <lineage>
        <taxon>Bacteria</taxon>
        <taxon>Pseudomonadati</taxon>
        <taxon>Pseudomonadota</taxon>
        <taxon>Alphaproteobacteria</taxon>
        <taxon>Hyphomicrobiales</taxon>
        <taxon>Rhizobiaceae</taxon>
        <taxon>Peteryoungia</taxon>
    </lineage>
</organism>
<dbReference type="PANTHER" id="PTHR32309:SF13">
    <property type="entry name" value="FERRIC ENTEROBACTIN TRANSPORT PROTEIN FEPE"/>
    <property type="match status" value="1"/>
</dbReference>
<feature type="coiled-coil region" evidence="6">
    <location>
        <begin position="202"/>
        <end position="273"/>
    </location>
</feature>
<evidence type="ECO:0000256" key="1">
    <source>
        <dbReference type="ARBA" id="ARBA00004651"/>
    </source>
</evidence>
<dbReference type="OrthoDB" id="7786248at2"/>
<feature type="transmembrane region" description="Helical" evidence="8">
    <location>
        <begin position="27"/>
        <end position="48"/>
    </location>
</feature>
<dbReference type="InterPro" id="IPR003856">
    <property type="entry name" value="LPS_length_determ_N"/>
</dbReference>
<accession>A0A4S8P7V2</accession>
<evidence type="ECO:0000256" key="7">
    <source>
        <dbReference type="SAM" id="MobiDB-lite"/>
    </source>
</evidence>
<sequence>MPSLDRDQNDADIDLAQLFRAIWQRKGLVLGATLLAGGAAFLGASAIAPSYRSDAKLLIEPRQPQFSASGAASVATEPLPDELTIASQVQLLQSTDLMKQVARDLKLYDSPEFDPDSRPSALNDFLVLFGLRGSPLDLVPEERVLKSFRENLAVYQLDKSRVIAVEFTSKDPKLAAAVPNAMIDVYRQLQSGAKLDSNSEAVRWLDTEIANLREKVRAAEQKVAEYRSSAGLLPLGTDASFSSKQLADISTELARVRGERANAEARAENLNETIKAGRPTDTLDAIAGSESIRRLDAAESQIRGQIADASTRLLDGHPQMKALKSQLAGIRQQMQAELKKVAAGLENLAAVAREREAQLVAQLNTIKADTARAGEDEVELKSLEREAAAQRQLLETYLARYREASSRLDVGSSPADARLISSAMEPAEPSFPKVVPITIVTALSVFILMAIIVMLIELFSGRALRIPGHAAMRTGPGSEEIKTSPVPSSTKRAEADIASDPAQPKVGVTEFLDAELATQDLLDIPMMGRAPAEPATEKMADMPSDLVEEDSQFSAQSVARYLIDQSASVAFAISPSGDKGSEGTVALLRELAGRGRRVVLVDMTGSGRPTRLMSGEAELPGITDLLMGDAAFADCIHPDRHSTADIVPQGRADIRKAMKGADRLTIIVDALADAYDLVIVECGPAQPEGVARLSQNGRHEIILSAPNPQAQELEAIMEAFEKVGYSDLVLMSASLPEGQTGRSAA</sequence>
<dbReference type="AlphaFoldDB" id="A0A4S8P7V2"/>